<dbReference type="InterPro" id="IPR021102">
    <property type="entry name" value="PNGase_A"/>
</dbReference>
<evidence type="ECO:0000313" key="4">
    <source>
        <dbReference type="Proteomes" id="UP000039046"/>
    </source>
</evidence>
<dbReference type="Pfam" id="PF12222">
    <property type="entry name" value="PNGaseA"/>
    <property type="match status" value="1"/>
</dbReference>
<sequence length="683" mass="76445">MGGVWLENIEIWRFSTPQPSDKPGIRWSMIKDVTPFLILWRKKAQLLLDLDNRLLRPLNGKFDVTLTATYLAADLQVPTSTPATHILPLGTLTTREANVYEFPLMYYPNRATLPVNTVRAVVSIGATALAREEFWWSNLPNSVSDVASNKTSRLPDRSGFREIRLSIDDQIAGLAWPQPIVLAGGVSPALHRPIVSDQVFDLAEHEIDITPWLGYLCDKKKHKYTIEVIGENDLIVATFWKISAKIFVWADPNNRITPGPPPTVNVSETEFHSNQSQGAEKEWKYSQSTSRSIEVKSTLNMKGNAIDVVWTQRYSMRGEGVVARYGDYQSSSTFYEGESTLKRDLLTYYHHGFSYPMKMIMDKETLANRKAFRLRAEIDQGTNSTIIGNSVFPCGMEAFVHDLPEAASGCSTYTRKRGHATMYQTRKGKTSVAESDVESMYIFGAKMFGIESGSTFAAGPVLFSHEMRQQNEAMVKNTMYMMKGKVSRLPVATYASDPRYIGWFAPIKNHKHGGTRIFWGRDALSSNVGDISYDKGYGARRTRSSELSNTTETIDAPQLSEQVASDDVTETNTDNNAVNNTGIDFDEFDGDLLTELEEEFEKLDHAKNLPRPSPTRAFFTIYPGARGRNIHHDRPWITRVGGAIAEAVTNGGLGYPAAEATEAPTFHGQEKRVDKDVVTLEED</sequence>
<dbReference type="Pfam" id="PF25156">
    <property type="entry name" value="PNGase_A_C"/>
    <property type="match status" value="1"/>
</dbReference>
<evidence type="ECO:0000259" key="2">
    <source>
        <dbReference type="Pfam" id="PF12222"/>
    </source>
</evidence>
<protein>
    <recommendedName>
        <fullName evidence="2">Peptide N-acetyl-beta-D-glucosaminyl asparaginase amidase A N-terminal domain-containing protein</fullName>
    </recommendedName>
</protein>
<dbReference type="Proteomes" id="UP000039046">
    <property type="component" value="Unassembled WGS sequence"/>
</dbReference>
<evidence type="ECO:0000256" key="1">
    <source>
        <dbReference type="SAM" id="MobiDB-lite"/>
    </source>
</evidence>
<dbReference type="InterPro" id="IPR056948">
    <property type="entry name" value="PNGaseA_N"/>
</dbReference>
<name>A0A0A1T4G4_9HYPO</name>
<feature type="region of interest" description="Disordered" evidence="1">
    <location>
        <begin position="660"/>
        <end position="683"/>
    </location>
</feature>
<proteinExistence type="predicted"/>
<dbReference type="AlphaFoldDB" id="A0A0A1T4G4"/>
<evidence type="ECO:0000313" key="3">
    <source>
        <dbReference type="EMBL" id="CEJ80214.1"/>
    </source>
</evidence>
<feature type="compositionally biased region" description="Basic and acidic residues" evidence="1">
    <location>
        <begin position="668"/>
        <end position="683"/>
    </location>
</feature>
<dbReference type="OrthoDB" id="1612078at2759"/>
<feature type="domain" description="Peptide N-acetyl-beta-D-glucosaminyl asparaginase amidase A N-terminal" evidence="2">
    <location>
        <begin position="3"/>
        <end position="254"/>
    </location>
</feature>
<keyword evidence="4" id="KW-1185">Reference proteome</keyword>
<organism evidence="3 4">
    <name type="scientific">[Torrubiella] hemipterigena</name>
    <dbReference type="NCBI Taxonomy" id="1531966"/>
    <lineage>
        <taxon>Eukaryota</taxon>
        <taxon>Fungi</taxon>
        <taxon>Dikarya</taxon>
        <taxon>Ascomycota</taxon>
        <taxon>Pezizomycotina</taxon>
        <taxon>Sordariomycetes</taxon>
        <taxon>Hypocreomycetidae</taxon>
        <taxon>Hypocreales</taxon>
        <taxon>Clavicipitaceae</taxon>
        <taxon>Clavicipitaceae incertae sedis</taxon>
        <taxon>'Torrubiella' clade</taxon>
    </lineage>
</organism>
<accession>A0A0A1T4G4</accession>
<gene>
    <name evidence="3" type="ORF">VHEMI00411</name>
</gene>
<dbReference type="HOGENOM" id="CLU_402898_0_0_1"/>
<reference evidence="3 4" key="1">
    <citation type="journal article" date="2015" name="Genome Announc.">
        <title>Draft Genome Sequence and Gene Annotation of the Entomopathogenic Fungus Verticillium hemipterigenum.</title>
        <authorList>
            <person name="Horn F."/>
            <person name="Habel A."/>
            <person name="Scharf D.H."/>
            <person name="Dworschak J."/>
            <person name="Brakhage A.A."/>
            <person name="Guthke R."/>
            <person name="Hertweck C."/>
            <person name="Linde J."/>
        </authorList>
    </citation>
    <scope>NUCLEOTIDE SEQUENCE [LARGE SCALE GENOMIC DNA]</scope>
</reference>
<dbReference type="PANTHER" id="PTHR31104">
    <property type="entry name" value="PEPTIDE-N4-(N-ACETYL-BETA-GLUCOSAMINYL)ASPARAGINE AMIDASE A PROTEIN"/>
    <property type="match status" value="1"/>
</dbReference>
<dbReference type="EMBL" id="CDHN01000001">
    <property type="protein sequence ID" value="CEJ80214.1"/>
    <property type="molecule type" value="Genomic_DNA"/>
</dbReference>